<dbReference type="InterPro" id="IPR000534">
    <property type="entry name" value="Semialdehyde_DH_NAD-bd"/>
</dbReference>
<dbReference type="InterPro" id="IPR036291">
    <property type="entry name" value="NAD(P)-bd_dom_sf"/>
</dbReference>
<comment type="caution">
    <text evidence="2">The sequence shown here is derived from an EMBL/GenBank/DDBJ whole genome shotgun (WGS) entry which is preliminary data.</text>
</comment>
<accession>X1PF12</accession>
<feature type="domain" description="Semialdehyde dehydrogenase NAD-binding" evidence="1">
    <location>
        <begin position="6"/>
        <end position="77"/>
    </location>
</feature>
<dbReference type="Gene3D" id="3.40.50.720">
    <property type="entry name" value="NAD(P)-binding Rossmann-like Domain"/>
    <property type="match status" value="1"/>
</dbReference>
<sequence>MRKIKCAVLGGTGSVGQRFVKMLDGHPFFDLSLIVASKKNMGKRYGDVVHWLIEGDAPLDAQQLKIEGFNLDVFNEMGINVEMI</sequence>
<dbReference type="GO" id="GO:0051287">
    <property type="term" value="F:NAD binding"/>
    <property type="evidence" value="ECO:0007669"/>
    <property type="project" value="InterPro"/>
</dbReference>
<dbReference type="SUPFAM" id="SSF51735">
    <property type="entry name" value="NAD(P)-binding Rossmann-fold domains"/>
    <property type="match status" value="1"/>
</dbReference>
<protein>
    <recommendedName>
        <fullName evidence="1">Semialdehyde dehydrogenase NAD-binding domain-containing protein</fullName>
    </recommendedName>
</protein>
<organism evidence="2">
    <name type="scientific">marine sediment metagenome</name>
    <dbReference type="NCBI Taxonomy" id="412755"/>
    <lineage>
        <taxon>unclassified sequences</taxon>
        <taxon>metagenomes</taxon>
        <taxon>ecological metagenomes</taxon>
    </lineage>
</organism>
<dbReference type="PANTHER" id="PTHR46718">
    <property type="entry name" value="ASPARTATE-SEMIALDEHYDE DEHYDROGENASE"/>
    <property type="match status" value="1"/>
</dbReference>
<gene>
    <name evidence="2" type="ORF">S06H3_47878</name>
</gene>
<evidence type="ECO:0000313" key="2">
    <source>
        <dbReference type="EMBL" id="GAI37615.1"/>
    </source>
</evidence>
<name>X1PF12_9ZZZZ</name>
<dbReference type="AlphaFoldDB" id="X1PF12"/>
<dbReference type="GO" id="GO:0009088">
    <property type="term" value="P:threonine biosynthetic process"/>
    <property type="evidence" value="ECO:0007669"/>
    <property type="project" value="TreeGrafter"/>
</dbReference>
<dbReference type="GO" id="GO:0004073">
    <property type="term" value="F:aspartate-semialdehyde dehydrogenase activity"/>
    <property type="evidence" value="ECO:0007669"/>
    <property type="project" value="TreeGrafter"/>
</dbReference>
<dbReference type="PANTHER" id="PTHR46718:SF1">
    <property type="entry name" value="ASPARTATE-SEMIALDEHYDE DEHYDROGENASE"/>
    <property type="match status" value="1"/>
</dbReference>
<dbReference type="EMBL" id="BARV01030111">
    <property type="protein sequence ID" value="GAI37615.1"/>
    <property type="molecule type" value="Genomic_DNA"/>
</dbReference>
<reference evidence="2" key="1">
    <citation type="journal article" date="2014" name="Front. Microbiol.">
        <title>High frequency of phylogenetically diverse reductive dehalogenase-homologous genes in deep subseafloor sedimentary metagenomes.</title>
        <authorList>
            <person name="Kawai M."/>
            <person name="Futagami T."/>
            <person name="Toyoda A."/>
            <person name="Takaki Y."/>
            <person name="Nishi S."/>
            <person name="Hori S."/>
            <person name="Arai W."/>
            <person name="Tsubouchi T."/>
            <person name="Morono Y."/>
            <person name="Uchiyama I."/>
            <person name="Ito T."/>
            <person name="Fujiyama A."/>
            <person name="Inagaki F."/>
            <person name="Takami H."/>
        </authorList>
    </citation>
    <scope>NUCLEOTIDE SEQUENCE</scope>
    <source>
        <strain evidence="2">Expedition CK06-06</strain>
    </source>
</reference>
<dbReference type="Pfam" id="PF01118">
    <property type="entry name" value="Semialdhyde_dh"/>
    <property type="match status" value="1"/>
</dbReference>
<dbReference type="InterPro" id="IPR051823">
    <property type="entry name" value="ASADH-related"/>
</dbReference>
<proteinExistence type="predicted"/>
<dbReference type="GO" id="GO:0009086">
    <property type="term" value="P:methionine biosynthetic process"/>
    <property type="evidence" value="ECO:0007669"/>
    <property type="project" value="TreeGrafter"/>
</dbReference>
<feature type="non-terminal residue" evidence="2">
    <location>
        <position position="84"/>
    </location>
</feature>
<evidence type="ECO:0000259" key="1">
    <source>
        <dbReference type="Pfam" id="PF01118"/>
    </source>
</evidence>